<comment type="caution">
    <text evidence="1">The sequence shown here is derived from an EMBL/GenBank/DDBJ whole genome shotgun (WGS) entry which is preliminary data.</text>
</comment>
<gene>
    <name evidence="1" type="ORF">JR064_18975</name>
</gene>
<proteinExistence type="predicted"/>
<organism evidence="1 2">
    <name type="scientific">Xanthomonas bonasiae</name>
    <dbReference type="NCBI Taxonomy" id="2810351"/>
    <lineage>
        <taxon>Bacteria</taxon>
        <taxon>Pseudomonadati</taxon>
        <taxon>Pseudomonadota</taxon>
        <taxon>Gammaproteobacteria</taxon>
        <taxon>Lysobacterales</taxon>
        <taxon>Lysobacteraceae</taxon>
        <taxon>Xanthomonas</taxon>
    </lineage>
</organism>
<name>A0ABS3B7E8_9XANT</name>
<accession>A0ABS3B7E8</accession>
<dbReference type="Proteomes" id="UP000695802">
    <property type="component" value="Unassembled WGS sequence"/>
</dbReference>
<reference evidence="1 2" key="1">
    <citation type="submission" date="2021-02" db="EMBL/GenBank/DDBJ databases">
        <title>Taxonomically Unique Crown Gall-Associated Xanthomonas Stains Have Deficiency in Virulence Repertories.</title>
        <authorList>
            <person name="Mafakheri H."/>
            <person name="Taghavi S.M."/>
            <person name="Dimkic I."/>
            <person name="Nemanja K."/>
            <person name="Osdaghi E."/>
        </authorList>
    </citation>
    <scope>NUCLEOTIDE SEQUENCE [LARGE SCALE GENOMIC DNA]</scope>
    <source>
        <strain evidence="1 2">FX4</strain>
    </source>
</reference>
<evidence type="ECO:0000313" key="2">
    <source>
        <dbReference type="Proteomes" id="UP000695802"/>
    </source>
</evidence>
<sequence>MLTVSAANGYPTPSRTCEPNRPLSPIRWLAALGLTALAAPRALADSFSRGKPSSQQFGVQVAQADAIGHTKIDHFPRSWPRACA</sequence>
<dbReference type="RefSeq" id="WP_206230735.1">
    <property type="nucleotide sequence ID" value="NZ_JAFIWB010000027.1"/>
</dbReference>
<dbReference type="EMBL" id="JAFIWB010000027">
    <property type="protein sequence ID" value="MBN6104250.1"/>
    <property type="molecule type" value="Genomic_DNA"/>
</dbReference>
<keyword evidence="2" id="KW-1185">Reference proteome</keyword>
<protein>
    <submittedName>
        <fullName evidence="1">Uncharacterized protein</fullName>
    </submittedName>
</protein>
<evidence type="ECO:0000313" key="1">
    <source>
        <dbReference type="EMBL" id="MBN6104250.1"/>
    </source>
</evidence>